<keyword evidence="1" id="KW-0175">Coiled coil</keyword>
<accession>A0A5N5TMQ5</accession>
<evidence type="ECO:0000256" key="2">
    <source>
        <dbReference type="SAM" id="MobiDB-lite"/>
    </source>
</evidence>
<feature type="coiled-coil region" evidence="1">
    <location>
        <begin position="451"/>
        <end position="576"/>
    </location>
</feature>
<feature type="coiled-coil region" evidence="1">
    <location>
        <begin position="771"/>
        <end position="894"/>
    </location>
</feature>
<sequence length="1487" mass="173144">MHACMHMKLFQNQRNILNILEENQARINEIFKKHFNNLMANSSIEDIEDVKSILKTVAENVDSSLNEESVMIEKMYSELLKQYTHEETLHSQSRALTLNEFKSRLSLHLQQNKGQFANDEADNQLLPESLPAAGGYAPHFGPVMSFEDSEEENSLKIDLEGRNITDEGVLNVLDTTGASEGMLEDFERNEQIKEILITSYPNLTKVLKGSYDQISFPDLEKETQEFIISLQASTGMLRIFMLSKADNHMPCLPPSWKSSKERNDYVPVEEINIHNGKIMGVDDTQTTIEREAHPKALEFSLTDMTPVKRTFVPDVDSQVADLKSKLNEEQKAKEENSKKLHQIEGLYAGLVEENKLLMREFKKKEDQVNDLVKQLQQTEDLLKKAEDDLKGNENLKIKKNWHQKEKNIKEKVKAVLSARDKESLNQRELVERVRDLEVVLEETVTERDKSLETLSMKVHDLSQQLDTADRQLRANKQFFEVQAAERDQEMDELIKANEKLRNELKERESLISQHHGLQREIRDLKQDIDSVEQQLSTKCSENENHLRRIEHLEEELKETEEKNIRIQHELEILSQKIQYNPSSRQNTNLISSEEDINHSQSHPRPLLVKQVSISEEIENSTRDLQCQTSLEENENTDAPPPETRSDVTQGNNFGGPDPALFEDLIDRLEKSTLGLESLQFTMMTGSGVSDEELSVREHLQLSETPNISKTRSLSPSSLEAKLEEKFLAFERSAEAAAKYAKDLEMRYCNLKAEYDDVINERDELNERLSVLSSIKSELDKASQESEFLRHDFDKKVQILKDQLASSKSKETELKLECKNLQSKIILKDEELRSTIIQDREQLMKEKDTFKTEIIELEKTIKEYLEEKEMYRKQNSEQLIKISCLEARLEDLKRSESPHEYELKTKINSLKGDLEKCREELTLKFREVEELRYSVKELKDQLIIREEQLDNLSRHKEYQSLPPSSKKEKRELAHALEGLESQKRVNQQLMEKLQKMKKEMRDSSSLSDGLISLIIDEKDATIRDISKDRKKLTDLIIDVLENLQNKRPIHEIIKMVRENLKISERCPSTRDSTKDDQEIQRGTPLQNPNKLGFKILDETEEFVPHITDPRLECSISVEGKERLSNNIWENLKLESIHSIQNNEFREGTSMKQTTEEDEKVKKLEADFEAAQEMLETKEEELQNLVAEVEDCVPMPPQNSAEINEVLFENDRLRKAVEDLQSQLQDQETSFERLQEFEKTSQELRKTLDENSRKNEELVNTKENLEEKISYLESQVEEKQHRIEKLKQDLELRNKEIGDLSTQVGQILTQFKDSNTKYKKQIKTLERDHFREMQDMKDKNIEREKQLCNEYEERLSSQVGELTLKLSREKEETLRNYQNHYEELLSKATKQKQNEQKVREEKSKNCSEEAQKEMQKKLEMAVGLDESFMSYLEKGVILSRESSVVSEGKDGISSVPDEERNICSRRLQSLIRKINQEGTQLKNLKISLK</sequence>
<dbReference type="EMBL" id="SEYY01000349">
    <property type="protein sequence ID" value="KAB7507426.1"/>
    <property type="molecule type" value="Genomic_DNA"/>
</dbReference>
<feature type="compositionally biased region" description="Basic and acidic residues" evidence="2">
    <location>
        <begin position="1390"/>
        <end position="1407"/>
    </location>
</feature>
<keyword evidence="4" id="KW-1185">Reference proteome</keyword>
<feature type="region of interest" description="Disordered" evidence="2">
    <location>
        <begin position="1065"/>
        <end position="1085"/>
    </location>
</feature>
<evidence type="ECO:0000313" key="4">
    <source>
        <dbReference type="Proteomes" id="UP000326759"/>
    </source>
</evidence>
<comment type="caution">
    <text evidence="3">The sequence shown here is derived from an EMBL/GenBank/DDBJ whole genome shotgun (WGS) entry which is preliminary data.</text>
</comment>
<evidence type="ECO:0000256" key="1">
    <source>
        <dbReference type="SAM" id="Coils"/>
    </source>
</evidence>
<feature type="coiled-coil region" evidence="1">
    <location>
        <begin position="934"/>
        <end position="1005"/>
    </location>
</feature>
<proteinExistence type="predicted"/>
<feature type="coiled-coil region" evidence="1">
    <location>
        <begin position="319"/>
        <end position="395"/>
    </location>
</feature>
<feature type="region of interest" description="Disordered" evidence="2">
    <location>
        <begin position="1385"/>
        <end position="1407"/>
    </location>
</feature>
<organism evidence="3 4">
    <name type="scientific">Armadillidium nasatum</name>
    <dbReference type="NCBI Taxonomy" id="96803"/>
    <lineage>
        <taxon>Eukaryota</taxon>
        <taxon>Metazoa</taxon>
        <taxon>Ecdysozoa</taxon>
        <taxon>Arthropoda</taxon>
        <taxon>Crustacea</taxon>
        <taxon>Multicrustacea</taxon>
        <taxon>Malacostraca</taxon>
        <taxon>Eumalacostraca</taxon>
        <taxon>Peracarida</taxon>
        <taxon>Isopoda</taxon>
        <taxon>Oniscidea</taxon>
        <taxon>Crinocheta</taxon>
        <taxon>Armadillidiidae</taxon>
        <taxon>Armadillidium</taxon>
    </lineage>
</organism>
<name>A0A5N5TMQ5_9CRUS</name>
<reference evidence="3 4" key="1">
    <citation type="journal article" date="2019" name="PLoS Biol.">
        <title>Sex chromosomes control vertical transmission of feminizing Wolbachia symbionts in an isopod.</title>
        <authorList>
            <person name="Becking T."/>
            <person name="Chebbi M.A."/>
            <person name="Giraud I."/>
            <person name="Moumen B."/>
            <person name="Laverre T."/>
            <person name="Caubet Y."/>
            <person name="Peccoud J."/>
            <person name="Gilbert C."/>
            <person name="Cordaux R."/>
        </authorList>
    </citation>
    <scope>NUCLEOTIDE SEQUENCE [LARGE SCALE GENOMIC DNA]</scope>
    <source>
        <strain evidence="3">ANa2</strain>
        <tissue evidence="3">Whole body excluding digestive tract and cuticle</tissue>
    </source>
</reference>
<feature type="compositionally biased region" description="Basic and acidic residues" evidence="2">
    <location>
        <begin position="1065"/>
        <end position="1078"/>
    </location>
</feature>
<evidence type="ECO:0000313" key="3">
    <source>
        <dbReference type="EMBL" id="KAB7507426.1"/>
    </source>
</evidence>
<feature type="region of interest" description="Disordered" evidence="2">
    <location>
        <begin position="618"/>
        <end position="659"/>
    </location>
</feature>
<protein>
    <submittedName>
        <fullName evidence="3">Uncharacterized protein</fullName>
    </submittedName>
</protein>
<dbReference type="OrthoDB" id="6354508at2759"/>
<dbReference type="Proteomes" id="UP000326759">
    <property type="component" value="Unassembled WGS sequence"/>
</dbReference>
<gene>
    <name evidence="3" type="ORF">Anas_05728</name>
</gene>